<evidence type="ECO:0000256" key="1">
    <source>
        <dbReference type="SAM" id="MobiDB-lite"/>
    </source>
</evidence>
<dbReference type="RefSeq" id="WP_184386645.1">
    <property type="nucleotide sequence ID" value="NZ_JACIDJ010000010.1"/>
</dbReference>
<dbReference type="InterPro" id="IPR000477">
    <property type="entry name" value="RT_dom"/>
</dbReference>
<dbReference type="AlphaFoldDB" id="A0A840AIN8"/>
<dbReference type="CDD" id="cd00304">
    <property type="entry name" value="RT_like"/>
    <property type="match status" value="1"/>
</dbReference>
<dbReference type="InterPro" id="IPR043502">
    <property type="entry name" value="DNA/RNA_pol_sf"/>
</dbReference>
<name>A0A840AIN8_9PROT</name>
<dbReference type="PROSITE" id="PS50878">
    <property type="entry name" value="RT_POL"/>
    <property type="match status" value="1"/>
</dbReference>
<evidence type="ECO:0000313" key="4">
    <source>
        <dbReference type="Proteomes" id="UP000553193"/>
    </source>
</evidence>
<evidence type="ECO:0000313" key="3">
    <source>
        <dbReference type="EMBL" id="MBB3900416.1"/>
    </source>
</evidence>
<proteinExistence type="predicted"/>
<evidence type="ECO:0000259" key="2">
    <source>
        <dbReference type="PROSITE" id="PS50878"/>
    </source>
</evidence>
<dbReference type="Gene3D" id="3.30.70.270">
    <property type="match status" value="1"/>
</dbReference>
<reference evidence="3 4" key="1">
    <citation type="submission" date="2020-08" db="EMBL/GenBank/DDBJ databases">
        <title>Genomic Encyclopedia of Type Strains, Phase IV (KMG-IV): sequencing the most valuable type-strain genomes for metagenomic binning, comparative biology and taxonomic classification.</title>
        <authorList>
            <person name="Goeker M."/>
        </authorList>
    </citation>
    <scope>NUCLEOTIDE SEQUENCE [LARGE SCALE GENOMIC DNA]</scope>
    <source>
        <strain evidence="3 4">DSM 19979</strain>
    </source>
</reference>
<protein>
    <recommendedName>
        <fullName evidence="2">Reverse transcriptase domain-containing protein</fullName>
    </recommendedName>
</protein>
<sequence length="543" mass="59802">MITPRSRPPQPTGNRHRDLAMQAKRARTSMAAGAALGHMLAADQKRLRNAEAYLRKHAGSRKARRAARRLAGAFAVKLAHVATAARKGAAQRAPEGTRPRMSAAEVVRLAEEMRPNRATASRITMRVEAKRPKPGDVPRLVEAKSWTAPTRTRRVFAFGMEHKARQGIVAWLAGALHRTHPHQFTRRGRGLGQMQRAIADALTRGHLWAVRLDIKDFFDSFCGNGVRRRIALPAGVVENSVLHRTGNIHVSRKGGPEEAERQGLFIPLSERLAYDDIMDMHTSACRTGLPQGSAASGIIADILLAPIFDALPDGAEMFIYCDDILILTRDRKTGVQAIEALRAALSGQGFPGSFRLTPDDAKPRRVSRDVEFCGLVISMRDGQVNIAPKPASLAKAEERIRRRAIMVALLEGEEGPVRAEIAATVSRYPCWRGAVPWTARQQDVIRRAETIQRGGRALIGAAARELAKRWRIPRADDSLNEGIRIIGWLLEPRCKPRGQGRSLVDAMLAARREEMARAEARSGRTNNASITPLPRPLHPMLAA</sequence>
<accession>A0A840AIN8</accession>
<dbReference type="SUPFAM" id="SSF56672">
    <property type="entry name" value="DNA/RNA polymerases"/>
    <property type="match status" value="1"/>
</dbReference>
<organism evidence="3 4">
    <name type="scientific">Roseococcus suduntuyensis</name>
    <dbReference type="NCBI Taxonomy" id="455361"/>
    <lineage>
        <taxon>Bacteria</taxon>
        <taxon>Pseudomonadati</taxon>
        <taxon>Pseudomonadota</taxon>
        <taxon>Alphaproteobacteria</taxon>
        <taxon>Acetobacterales</taxon>
        <taxon>Roseomonadaceae</taxon>
        <taxon>Roseococcus</taxon>
    </lineage>
</organism>
<dbReference type="EMBL" id="JACIDJ010000010">
    <property type="protein sequence ID" value="MBB3900416.1"/>
    <property type="molecule type" value="Genomic_DNA"/>
</dbReference>
<comment type="caution">
    <text evidence="3">The sequence shown here is derived from an EMBL/GenBank/DDBJ whole genome shotgun (WGS) entry which is preliminary data.</text>
</comment>
<gene>
    <name evidence="3" type="ORF">GGQ83_003892</name>
</gene>
<feature type="domain" description="Reverse transcriptase" evidence="2">
    <location>
        <begin position="65"/>
        <end position="377"/>
    </location>
</feature>
<dbReference type="InterPro" id="IPR043128">
    <property type="entry name" value="Rev_trsase/Diguanyl_cyclase"/>
</dbReference>
<dbReference type="Proteomes" id="UP000553193">
    <property type="component" value="Unassembled WGS sequence"/>
</dbReference>
<feature type="region of interest" description="Disordered" evidence="1">
    <location>
        <begin position="516"/>
        <end position="543"/>
    </location>
</feature>
<keyword evidence="4" id="KW-1185">Reference proteome</keyword>
<dbReference type="Pfam" id="PF00078">
    <property type="entry name" value="RVT_1"/>
    <property type="match status" value="1"/>
</dbReference>